<dbReference type="Pfam" id="PF13338">
    <property type="entry name" value="AbiEi_4"/>
    <property type="match status" value="1"/>
</dbReference>
<sequence length="314" mass="34726">MDPTPRPHAVSDVFATRDALALGHDDKSIARLVRSGEWHRLRHGAYCAGVLWRDADARRRRLLVAEAAYQAARSHVVLSHTSAADLLGAEVWDLPDTVHLTRTDARAGRSQAGVAQHRGTVRVGDLTRRDGRWATSGTRTALDVISLTDVEHGLVVTNALLHRGETSLPALRQGLASTVRWPRHLHARLVVGLADGRCESVAESRTMYLFWRHHLPTPIPQYVVRDARGVIVARLDFAWPDLGVFAEVDGKVKYTTLLAPGDSAADALRERRREQLVVGLTGWRCVRLTWADLQHPERTVARVRAVLAGGLWAA</sequence>
<gene>
    <name evidence="2" type="ORF">V6R90_02935</name>
</gene>
<evidence type="ECO:0000313" key="3">
    <source>
        <dbReference type="Proteomes" id="UP001482520"/>
    </source>
</evidence>
<protein>
    <submittedName>
        <fullName evidence="2">Type IV toxin-antitoxin system AbiEi family antitoxin domain-containing protein</fullName>
    </submittedName>
</protein>
<evidence type="ECO:0000259" key="1">
    <source>
        <dbReference type="Pfam" id="PF13338"/>
    </source>
</evidence>
<accession>A0ABV1NUR2</accession>
<dbReference type="RefSeq" id="WP_349803745.1">
    <property type="nucleotide sequence ID" value="NZ_JBEGDP010000002.1"/>
</dbReference>
<dbReference type="Proteomes" id="UP001482520">
    <property type="component" value="Unassembled WGS sequence"/>
</dbReference>
<dbReference type="InterPro" id="IPR025159">
    <property type="entry name" value="AbiEi_N"/>
</dbReference>
<organism evidence="2 3">
    <name type="scientific">Nocardioides kribbensis</name>
    <dbReference type="NCBI Taxonomy" id="305517"/>
    <lineage>
        <taxon>Bacteria</taxon>
        <taxon>Bacillati</taxon>
        <taxon>Actinomycetota</taxon>
        <taxon>Actinomycetes</taxon>
        <taxon>Propionibacteriales</taxon>
        <taxon>Nocardioidaceae</taxon>
        <taxon>Nocardioides</taxon>
    </lineage>
</organism>
<comment type="caution">
    <text evidence="2">The sequence shown here is derived from an EMBL/GenBank/DDBJ whole genome shotgun (WGS) entry which is preliminary data.</text>
</comment>
<feature type="domain" description="AbiEi antitoxin N-terminal" evidence="1">
    <location>
        <begin position="12"/>
        <end position="47"/>
    </location>
</feature>
<keyword evidence="3" id="KW-1185">Reference proteome</keyword>
<evidence type="ECO:0000313" key="2">
    <source>
        <dbReference type="EMBL" id="MEQ7846218.1"/>
    </source>
</evidence>
<dbReference type="EMBL" id="JBEGDP010000002">
    <property type="protein sequence ID" value="MEQ7846218.1"/>
    <property type="molecule type" value="Genomic_DNA"/>
</dbReference>
<name>A0ABV1NUR2_9ACTN</name>
<proteinExistence type="predicted"/>
<reference evidence="2 3" key="1">
    <citation type="submission" date="2024-02" db="EMBL/GenBank/DDBJ databases">
        <title>Full genome sequence of Nocardioides kribbensis.</title>
        <authorList>
            <person name="Poletto B.L."/>
            <person name="Silva G."/>
            <person name="Galante D."/>
            <person name="Campos K.R."/>
            <person name="Santos M.B.N."/>
            <person name="Sacchi C.T."/>
        </authorList>
    </citation>
    <scope>NUCLEOTIDE SEQUENCE [LARGE SCALE GENOMIC DNA]</scope>
    <source>
        <strain evidence="2 3">O4R</strain>
    </source>
</reference>